<reference evidence="3" key="1">
    <citation type="submission" date="2025-08" db="UniProtKB">
        <authorList>
            <consortium name="RefSeq"/>
        </authorList>
    </citation>
    <scope>IDENTIFICATION</scope>
</reference>
<dbReference type="GO" id="GO:1903546">
    <property type="term" value="P:protein localization to photoreceptor outer segment"/>
    <property type="evidence" value="ECO:0007669"/>
    <property type="project" value="Ensembl"/>
</dbReference>
<feature type="compositionally biased region" description="Polar residues" evidence="1">
    <location>
        <begin position="1104"/>
        <end position="1113"/>
    </location>
</feature>
<feature type="region of interest" description="Disordered" evidence="1">
    <location>
        <begin position="1253"/>
        <end position="1280"/>
    </location>
</feature>
<feature type="region of interest" description="Disordered" evidence="1">
    <location>
        <begin position="1129"/>
        <end position="1239"/>
    </location>
</feature>
<dbReference type="Proteomes" id="UP000515126">
    <property type="component" value="Chromosome 17"/>
</dbReference>
<feature type="compositionally biased region" description="Acidic residues" evidence="1">
    <location>
        <begin position="477"/>
        <end position="491"/>
    </location>
</feature>
<dbReference type="RefSeq" id="XP_021005693.1">
    <property type="nucleotide sequence ID" value="XM_021150034.2"/>
</dbReference>
<dbReference type="Pfam" id="PF15449">
    <property type="entry name" value="Retinal"/>
    <property type="match status" value="1"/>
</dbReference>
<feature type="compositionally biased region" description="Low complexity" evidence="1">
    <location>
        <begin position="564"/>
        <end position="579"/>
    </location>
</feature>
<feature type="compositionally biased region" description="Basic and acidic residues" evidence="1">
    <location>
        <begin position="1260"/>
        <end position="1280"/>
    </location>
</feature>
<dbReference type="KEGG" id="mcal:110284316"/>
<feature type="compositionally biased region" description="Basic and acidic residues" evidence="1">
    <location>
        <begin position="535"/>
        <end position="547"/>
    </location>
</feature>
<feature type="compositionally biased region" description="Low complexity" evidence="1">
    <location>
        <begin position="1077"/>
        <end position="1091"/>
    </location>
</feature>
<feature type="region of interest" description="Disordered" evidence="1">
    <location>
        <begin position="99"/>
        <end position="164"/>
    </location>
</feature>
<feature type="compositionally biased region" description="Basic and acidic residues" evidence="1">
    <location>
        <begin position="580"/>
        <end position="594"/>
    </location>
</feature>
<organism evidence="2 3">
    <name type="scientific">Mus caroli</name>
    <name type="common">Ryukyu mouse</name>
    <name type="synonym">Ricefield mouse</name>
    <dbReference type="NCBI Taxonomy" id="10089"/>
    <lineage>
        <taxon>Eukaryota</taxon>
        <taxon>Metazoa</taxon>
        <taxon>Chordata</taxon>
        <taxon>Craniata</taxon>
        <taxon>Vertebrata</taxon>
        <taxon>Euteleostomi</taxon>
        <taxon>Mammalia</taxon>
        <taxon>Eutheria</taxon>
        <taxon>Euarchontoglires</taxon>
        <taxon>Glires</taxon>
        <taxon>Rodentia</taxon>
        <taxon>Myomorpha</taxon>
        <taxon>Muroidea</taxon>
        <taxon>Muridae</taxon>
        <taxon>Murinae</taxon>
        <taxon>Mus</taxon>
        <taxon>Mus</taxon>
    </lineage>
</organism>
<feature type="compositionally biased region" description="Polar residues" evidence="1">
    <location>
        <begin position="1048"/>
        <end position="1076"/>
    </location>
</feature>
<sequence>MGCTPSHTVIVNSVAKSGIQFFKKPKAILPGCQWGSPKCPIPLLVQSSTFCDSDGELHLGERLTEETVASSKKLQAMAEGVRQLPKAMEGLIPESQTFQVNKPQSHRATDISFRTEGSHGTQEVDFSGKERKENTPQETSKGDREPMCHQPDSQDHCCQSAPESKGRVDFPEPLVKAHQHAYAYLHTSLSRYEAIVRLVQQASQTWGLLRPMLNFLLLCFEEAGQLLGEISKDGDVLLQEVRGDLAWPLRKGEPWEQHPDLLQQLLQYTVSKLRVLHGTVAALTGSFLEGSSSCLRSTAGHLEGKLSTKRGIDECLLRALGQLESLSSGHGDAGLLGPPLCSEDSGIGADNESVHSVEKLGKQASWDFAAELGEWKPGTAAQVEARPSGPAWQEGPYWTGSDRPQDCPLSSPRIAKVQPAVQDEARSSSTSGAGPEAVASGPSEAAESLPWDSLGAEIPVRTPLSRSSGLTDAPSLSEEEDCSPEEEDELSSTDLHPEPQKALPSRPRSSPDTRESLFQPYSKELRNPQAQEMILKMKEAISERIKFVPEPSRPQDWTEEEEGGTVVPPRPRSVSGSRGSPERQRRSQSEGCLKSHVEDHTLQELRRVQTDLSRRLEVFYALGATRQGQSQERCLPSRASVLWPPTNCRVSPSSAISKFKASLTQNFSILPNQDKSIIQKGSPCFDSEQPCQGKAEKLPNAVIFCGKKSSRAPRDNERDIRACPTRPSVRKLIETFSPTESLRMPRNCRNLGSSPCLRKWGVPAMPPRFPIYRGLAPLYPKPQISPAAGWRPSAPFPSLPPAEVFESEDISGDVEEDLENLPPPPLEVLMDKSFAALECPECSQTAGSSLEETLLPSLQEASHPKRTWASPKLKASMSPMDLLPSKGSGSSPRLHSTKPGSTRIVGNSRKLTLDLNSQQTASPSSEAESGAQIQARAETIAGFSKQHQKAIPWHHTNPTPGPSRTLEPSLARFSRDPHSPEASRKGPERSPPRVRKASSQRAQWAPQGDRRLQSLPSTHGPSQPDLPAVLSSPSPPLSPRTLSPPATRKTTSPPCQHPQSNPAPGSPPVRQTETNTPSSASSSSPSVSPSRGSKDSIHSEDSEATTAKASRNTCSIFFPATTSLFEAKSSFSTSHPQMLPEPGGLLRTPTGGWRGSSGQRLRADSQKRTVLNALNPLPFVKRTASDRQRQQGDPLQQSHSDWEFHPCQNSSSSSSSEENPKQELPPWNNSRVPELQGSSTKWASPLELCVLGHGLQPEARMSRGQDRPQPESQPQHKEIS</sequence>
<feature type="compositionally biased region" description="Polar residues" evidence="1">
    <location>
        <begin position="1227"/>
        <end position="1239"/>
    </location>
</feature>
<feature type="compositionally biased region" description="Polar residues" evidence="1">
    <location>
        <begin position="887"/>
        <end position="900"/>
    </location>
</feature>
<feature type="compositionally biased region" description="Basic and acidic residues" evidence="1">
    <location>
        <begin position="973"/>
        <end position="991"/>
    </location>
</feature>
<dbReference type="PANTHER" id="PTHR22017:SF0">
    <property type="entry name" value="PHOTORECEPTOR CILIUM ACTIN REGULATOR"/>
    <property type="match status" value="1"/>
</dbReference>
<evidence type="ECO:0000313" key="3">
    <source>
        <dbReference type="RefSeq" id="XP_021005693.1"/>
    </source>
</evidence>
<feature type="compositionally biased region" description="Basic and acidic residues" evidence="1">
    <location>
        <begin position="1092"/>
        <end position="1101"/>
    </location>
</feature>
<gene>
    <name evidence="3" type="primary">Pcare</name>
</gene>
<feature type="region of interest" description="Disordered" evidence="1">
    <location>
        <begin position="380"/>
        <end position="594"/>
    </location>
</feature>
<feature type="region of interest" description="Disordered" evidence="1">
    <location>
        <begin position="846"/>
        <end position="1113"/>
    </location>
</feature>
<dbReference type="InterPro" id="IPR029352">
    <property type="entry name" value="PCARE"/>
</dbReference>
<dbReference type="CTD" id="388939"/>
<proteinExistence type="predicted"/>
<dbReference type="GO" id="GO:0120199">
    <property type="term" value="C:cone photoreceptor outer segment"/>
    <property type="evidence" value="ECO:0007669"/>
    <property type="project" value="Ensembl"/>
</dbReference>
<dbReference type="GO" id="GO:0001917">
    <property type="term" value="C:photoreceptor inner segment"/>
    <property type="evidence" value="ECO:0007669"/>
    <property type="project" value="Ensembl"/>
</dbReference>
<dbReference type="GeneID" id="110284316"/>
<keyword evidence="2" id="KW-1185">Reference proteome</keyword>
<protein>
    <submittedName>
        <fullName evidence="3">Photoreceptor cilium actin regulator</fullName>
    </submittedName>
</protein>
<dbReference type="PANTHER" id="PTHR22017">
    <property type="entry name" value="PHOTORECEPTOR CILIUM ACTIN REGULATOR"/>
    <property type="match status" value="1"/>
</dbReference>
<feature type="compositionally biased region" description="Polar residues" evidence="1">
    <location>
        <begin position="914"/>
        <end position="927"/>
    </location>
</feature>
<accession>A0A6P5NX07</accession>
<dbReference type="GO" id="GO:0035845">
    <property type="term" value="P:photoreceptor cell outer segment organization"/>
    <property type="evidence" value="ECO:0007669"/>
    <property type="project" value="Ensembl"/>
</dbReference>
<name>A0A6P5NX07_MUSCR</name>
<evidence type="ECO:0000313" key="2">
    <source>
        <dbReference type="Proteomes" id="UP000515126"/>
    </source>
</evidence>
<dbReference type="AlphaFoldDB" id="A0A6P5NX07"/>
<feature type="compositionally biased region" description="Basic and acidic residues" evidence="1">
    <location>
        <begin position="126"/>
        <end position="155"/>
    </location>
</feature>
<evidence type="ECO:0000256" key="1">
    <source>
        <dbReference type="SAM" id="MobiDB-lite"/>
    </source>
</evidence>